<dbReference type="InterPro" id="IPR002545">
    <property type="entry name" value="CheW-lke_dom"/>
</dbReference>
<dbReference type="CDD" id="cd00088">
    <property type="entry name" value="HPT"/>
    <property type="match status" value="1"/>
</dbReference>
<dbReference type="SMART" id="SM00387">
    <property type="entry name" value="HATPase_c"/>
    <property type="match status" value="1"/>
</dbReference>
<dbReference type="PROSITE" id="PS50109">
    <property type="entry name" value="HIS_KIN"/>
    <property type="match status" value="1"/>
</dbReference>
<feature type="modified residue" description="4-aspartylphosphate" evidence="8">
    <location>
        <position position="714"/>
    </location>
</feature>
<dbReference type="InterPro" id="IPR003594">
    <property type="entry name" value="HATPase_dom"/>
</dbReference>
<comment type="caution">
    <text evidence="13">The sequence shown here is derived from an EMBL/GenBank/DDBJ whole genome shotgun (WGS) entry which is preliminary data.</text>
</comment>
<proteinExistence type="predicted"/>
<keyword evidence="5 13" id="KW-0418">Kinase</keyword>
<dbReference type="EMBL" id="JADIKE010000029">
    <property type="protein sequence ID" value="MBM7124736.1"/>
    <property type="molecule type" value="Genomic_DNA"/>
</dbReference>
<dbReference type="GO" id="GO:0016301">
    <property type="term" value="F:kinase activity"/>
    <property type="evidence" value="ECO:0007669"/>
    <property type="project" value="UniProtKB-KW"/>
</dbReference>
<dbReference type="Gene3D" id="1.20.120.160">
    <property type="entry name" value="HPT domain"/>
    <property type="match status" value="1"/>
</dbReference>
<keyword evidence="3 8" id="KW-0597">Phosphoprotein</keyword>
<dbReference type="Pfam" id="PF01584">
    <property type="entry name" value="CheW"/>
    <property type="match status" value="1"/>
</dbReference>
<evidence type="ECO:0000256" key="6">
    <source>
        <dbReference type="ARBA" id="ARBA00023012"/>
    </source>
</evidence>
<dbReference type="SUPFAM" id="SSF55874">
    <property type="entry name" value="ATPase domain of HSP90 chaperone/DNA topoisomerase II/histidine kinase"/>
    <property type="match status" value="1"/>
</dbReference>
<evidence type="ECO:0000256" key="4">
    <source>
        <dbReference type="ARBA" id="ARBA00022679"/>
    </source>
</evidence>
<dbReference type="Proteomes" id="UP001430149">
    <property type="component" value="Unassembled WGS sequence"/>
</dbReference>
<keyword evidence="6" id="KW-0902">Two-component regulatory system</keyword>
<dbReference type="SUPFAM" id="SSF47226">
    <property type="entry name" value="Histidine-containing phosphotransfer domain, HPT domain"/>
    <property type="match status" value="1"/>
</dbReference>
<feature type="domain" description="CheW-like" evidence="11">
    <location>
        <begin position="504"/>
        <end position="641"/>
    </location>
</feature>
<name>A0ABS2K0F9_9GAMM</name>
<dbReference type="PRINTS" id="PR00344">
    <property type="entry name" value="BCTRLSENSOR"/>
</dbReference>
<dbReference type="Gene3D" id="3.40.50.2300">
    <property type="match status" value="1"/>
</dbReference>
<evidence type="ECO:0000313" key="14">
    <source>
        <dbReference type="Proteomes" id="UP001430149"/>
    </source>
</evidence>
<evidence type="ECO:0000256" key="7">
    <source>
        <dbReference type="PROSITE-ProRule" id="PRU00110"/>
    </source>
</evidence>
<dbReference type="SUPFAM" id="SSF50341">
    <property type="entry name" value="CheW-like"/>
    <property type="match status" value="1"/>
</dbReference>
<dbReference type="Gene3D" id="2.30.30.40">
    <property type="entry name" value="SH3 Domains"/>
    <property type="match status" value="1"/>
</dbReference>
<dbReference type="InterPro" id="IPR001789">
    <property type="entry name" value="Sig_transdc_resp-reg_receiver"/>
</dbReference>
<dbReference type="SUPFAM" id="SSF52172">
    <property type="entry name" value="CheY-like"/>
    <property type="match status" value="1"/>
</dbReference>
<evidence type="ECO:0000259" key="9">
    <source>
        <dbReference type="PROSITE" id="PS50109"/>
    </source>
</evidence>
<dbReference type="InterPro" id="IPR004358">
    <property type="entry name" value="Sig_transdc_His_kin-like_C"/>
</dbReference>
<protein>
    <recommendedName>
        <fullName evidence="2">histidine kinase</fullName>
        <ecNumber evidence="2">2.7.13.3</ecNumber>
    </recommendedName>
</protein>
<organism evidence="13 14">
    <name type="scientific">Dyella flava</name>
    <dbReference type="NCBI Taxonomy" id="1920170"/>
    <lineage>
        <taxon>Bacteria</taxon>
        <taxon>Pseudomonadati</taxon>
        <taxon>Pseudomonadota</taxon>
        <taxon>Gammaproteobacteria</taxon>
        <taxon>Lysobacterales</taxon>
        <taxon>Rhodanobacteraceae</taxon>
        <taxon>Dyella</taxon>
    </lineage>
</organism>
<dbReference type="EC" id="2.7.13.3" evidence="2"/>
<dbReference type="InterPro" id="IPR008207">
    <property type="entry name" value="Sig_transdc_His_kin_Hpt_dom"/>
</dbReference>
<dbReference type="SMART" id="SM00073">
    <property type="entry name" value="HPT"/>
    <property type="match status" value="1"/>
</dbReference>
<evidence type="ECO:0000259" key="10">
    <source>
        <dbReference type="PROSITE" id="PS50110"/>
    </source>
</evidence>
<evidence type="ECO:0000256" key="2">
    <source>
        <dbReference type="ARBA" id="ARBA00012438"/>
    </source>
</evidence>
<feature type="domain" description="HPt" evidence="12">
    <location>
        <begin position="10"/>
        <end position="117"/>
    </location>
</feature>
<dbReference type="InterPro" id="IPR036641">
    <property type="entry name" value="HPT_dom_sf"/>
</dbReference>
<dbReference type="InterPro" id="IPR036061">
    <property type="entry name" value="CheW-like_dom_sf"/>
</dbReference>
<dbReference type="InterPro" id="IPR051315">
    <property type="entry name" value="Bact_Chemotaxis_CheA"/>
</dbReference>
<keyword evidence="4" id="KW-0808">Transferase</keyword>
<sequence>MASRNDGKQGNGLMERLLATFRTEADEHLGSMSSGLMALEQTPRGAASKTLIETIFRDAHSLKGAARAVNLESIEAVCQSLESVFAAIKAERLAVTPSLLNVLHESLDVIRQLLAMDSMSQGRRPPLVASMTRRLDEALQDMSTDMHTVPEPIVMHAVADPPAVLPSLAPETVRVSVAKLDTVMHHVEELLAPRLAAGQRAQELRETATMFATWRKQRVRLQPVLRLIERAALADSRQAQQAVGHQDQERYIATDSASGKRRELPRLLEYLDSEQLHMKVLEDRLAQLCRAAEHDQRTLANMADSLLHDCKEMQLLPFSSLLEGFPRFVRELAREQGKNAELVLQGGEIEIDRRILDAIKDPLIHLLRNSIDHGFAKPAERVAKGKSPQGRIIVAVSQKDSGKVEVLLADDGGGIDTASVKAAAGRLGTLSAQDAERVDEQEALMLIFKSGISTSPIITDVSGHGLGLAIVREKVERLGGSVAIESRRDEGTTFRIVLPLMLANVHGVIVRVGEQLFVIPVIHVARVARVVRGDVRTVENRETIALDGEAISLIPLSDVLELKRSRTDDAPADAVLVVVVSMARTRMAFQVDEILGEHEVLVKPLGRQLARIRNVAGACVLGTGRVVLVLNASDLLKSAVKHATAPRLPADRVPGEKSAKTEKQSILVVEDSITSRSLLKGILETAGYRVSTAVDGVDGYTTLRTGNFDLVVSDVEMPRMDGFDLTAKLRADEHLMNLPVVLVTALGSREDRERGIDVGANAYIVKSSFDQSNLLEVIRRLV</sequence>
<dbReference type="PROSITE" id="PS50894">
    <property type="entry name" value="HPT"/>
    <property type="match status" value="1"/>
</dbReference>
<evidence type="ECO:0000256" key="8">
    <source>
        <dbReference type="PROSITE-ProRule" id="PRU00169"/>
    </source>
</evidence>
<dbReference type="RefSeq" id="WP_204680267.1">
    <property type="nucleotide sequence ID" value="NZ_BSNR01000011.1"/>
</dbReference>
<evidence type="ECO:0000259" key="12">
    <source>
        <dbReference type="PROSITE" id="PS50894"/>
    </source>
</evidence>
<evidence type="ECO:0000256" key="3">
    <source>
        <dbReference type="ARBA" id="ARBA00022553"/>
    </source>
</evidence>
<dbReference type="Pfam" id="PF02518">
    <property type="entry name" value="HATPase_c"/>
    <property type="match status" value="1"/>
</dbReference>
<keyword evidence="14" id="KW-1185">Reference proteome</keyword>
<dbReference type="SMART" id="SM00260">
    <property type="entry name" value="CheW"/>
    <property type="match status" value="1"/>
</dbReference>
<dbReference type="Gene3D" id="3.30.565.10">
    <property type="entry name" value="Histidine kinase-like ATPase, C-terminal domain"/>
    <property type="match status" value="1"/>
</dbReference>
<feature type="domain" description="Histidine kinase" evidence="9">
    <location>
        <begin position="297"/>
        <end position="502"/>
    </location>
</feature>
<evidence type="ECO:0000313" key="13">
    <source>
        <dbReference type="EMBL" id="MBM7124736.1"/>
    </source>
</evidence>
<dbReference type="SMART" id="SM00448">
    <property type="entry name" value="REC"/>
    <property type="match status" value="1"/>
</dbReference>
<dbReference type="InterPro" id="IPR005467">
    <property type="entry name" value="His_kinase_dom"/>
</dbReference>
<evidence type="ECO:0000259" key="11">
    <source>
        <dbReference type="PROSITE" id="PS50851"/>
    </source>
</evidence>
<dbReference type="PROSITE" id="PS50851">
    <property type="entry name" value="CHEW"/>
    <property type="match status" value="1"/>
</dbReference>
<reference evidence="13" key="1">
    <citation type="submission" date="2020-10" db="EMBL/GenBank/DDBJ databases">
        <title>Phylogeny of dyella-like bacteria.</title>
        <authorList>
            <person name="Fu J."/>
        </authorList>
    </citation>
    <scope>NUCLEOTIDE SEQUENCE</scope>
    <source>
        <strain evidence="13">DHOC52</strain>
    </source>
</reference>
<dbReference type="PANTHER" id="PTHR43395">
    <property type="entry name" value="SENSOR HISTIDINE KINASE CHEA"/>
    <property type="match status" value="1"/>
</dbReference>
<dbReference type="InterPro" id="IPR011006">
    <property type="entry name" value="CheY-like_superfamily"/>
</dbReference>
<accession>A0ABS2K0F9</accession>
<evidence type="ECO:0000256" key="5">
    <source>
        <dbReference type="ARBA" id="ARBA00022777"/>
    </source>
</evidence>
<gene>
    <name evidence="13" type="ORF">ISP19_05035</name>
</gene>
<comment type="catalytic activity">
    <reaction evidence="1">
        <text>ATP + protein L-histidine = ADP + protein N-phospho-L-histidine.</text>
        <dbReference type="EC" id="2.7.13.3"/>
    </reaction>
</comment>
<dbReference type="PANTHER" id="PTHR43395:SF1">
    <property type="entry name" value="CHEMOTAXIS PROTEIN CHEA"/>
    <property type="match status" value="1"/>
</dbReference>
<dbReference type="Pfam" id="PF00072">
    <property type="entry name" value="Response_reg"/>
    <property type="match status" value="1"/>
</dbReference>
<dbReference type="InterPro" id="IPR036890">
    <property type="entry name" value="HATPase_C_sf"/>
</dbReference>
<evidence type="ECO:0000256" key="1">
    <source>
        <dbReference type="ARBA" id="ARBA00000085"/>
    </source>
</evidence>
<feature type="domain" description="Response regulatory" evidence="10">
    <location>
        <begin position="665"/>
        <end position="781"/>
    </location>
</feature>
<feature type="modified residue" description="Phosphohistidine" evidence="7">
    <location>
        <position position="60"/>
    </location>
</feature>
<dbReference type="PROSITE" id="PS50110">
    <property type="entry name" value="RESPONSE_REGULATORY"/>
    <property type="match status" value="1"/>
</dbReference>
<dbReference type="Pfam" id="PF01627">
    <property type="entry name" value="Hpt"/>
    <property type="match status" value="1"/>
</dbReference>